<keyword evidence="3" id="KW-1185">Reference proteome</keyword>
<dbReference type="AlphaFoldDB" id="A0AAE0KXE5"/>
<reference evidence="2 3" key="1">
    <citation type="journal article" date="2015" name="Genome Biol. Evol.">
        <title>Comparative Genomics of a Bacterivorous Green Alga Reveals Evolutionary Causalities and Consequences of Phago-Mixotrophic Mode of Nutrition.</title>
        <authorList>
            <person name="Burns J.A."/>
            <person name="Paasch A."/>
            <person name="Narechania A."/>
            <person name="Kim E."/>
        </authorList>
    </citation>
    <scope>NUCLEOTIDE SEQUENCE [LARGE SCALE GENOMIC DNA]</scope>
    <source>
        <strain evidence="2 3">PLY_AMNH</strain>
    </source>
</reference>
<evidence type="ECO:0000313" key="3">
    <source>
        <dbReference type="Proteomes" id="UP001190700"/>
    </source>
</evidence>
<feature type="transmembrane region" description="Helical" evidence="1">
    <location>
        <begin position="26"/>
        <end position="49"/>
    </location>
</feature>
<feature type="transmembrane region" description="Helical" evidence="1">
    <location>
        <begin position="89"/>
        <end position="107"/>
    </location>
</feature>
<protein>
    <submittedName>
        <fullName evidence="2">Uncharacterized protein</fullName>
    </submittedName>
</protein>
<keyword evidence="1" id="KW-0812">Transmembrane</keyword>
<dbReference type="EMBL" id="LGRX02014892">
    <property type="protein sequence ID" value="KAK3263975.1"/>
    <property type="molecule type" value="Genomic_DNA"/>
</dbReference>
<proteinExistence type="predicted"/>
<name>A0AAE0KXE5_9CHLO</name>
<organism evidence="2 3">
    <name type="scientific">Cymbomonas tetramitiformis</name>
    <dbReference type="NCBI Taxonomy" id="36881"/>
    <lineage>
        <taxon>Eukaryota</taxon>
        <taxon>Viridiplantae</taxon>
        <taxon>Chlorophyta</taxon>
        <taxon>Pyramimonadophyceae</taxon>
        <taxon>Pyramimonadales</taxon>
        <taxon>Pyramimonadaceae</taxon>
        <taxon>Cymbomonas</taxon>
    </lineage>
</organism>
<comment type="caution">
    <text evidence="2">The sequence shown here is derived from an EMBL/GenBank/DDBJ whole genome shotgun (WGS) entry which is preliminary data.</text>
</comment>
<dbReference type="Proteomes" id="UP001190700">
    <property type="component" value="Unassembled WGS sequence"/>
</dbReference>
<evidence type="ECO:0000313" key="2">
    <source>
        <dbReference type="EMBL" id="KAK3263975.1"/>
    </source>
</evidence>
<accession>A0AAE0KXE5</accession>
<gene>
    <name evidence="2" type="ORF">CYMTET_27254</name>
</gene>
<sequence length="111" mass="12427">MAGNADVMVATQIEKALLHQEHLERLAMLIYSSLFVIVVLVSVFLRYTFQSEDVYDSHQLSRLLAGSGIGSKLLQSGIDQANLIAPSSYTLFILCLFIAIEIIWDIFSPRH</sequence>
<keyword evidence="1" id="KW-0472">Membrane</keyword>
<evidence type="ECO:0000256" key="1">
    <source>
        <dbReference type="SAM" id="Phobius"/>
    </source>
</evidence>
<keyword evidence="1" id="KW-1133">Transmembrane helix</keyword>